<organism evidence="1 2">
    <name type="scientific">Mesorhizobium australicum</name>
    <dbReference type="NCBI Taxonomy" id="536018"/>
    <lineage>
        <taxon>Bacteria</taxon>
        <taxon>Pseudomonadati</taxon>
        <taxon>Pseudomonadota</taxon>
        <taxon>Alphaproteobacteria</taxon>
        <taxon>Hyphomicrobiales</taxon>
        <taxon>Phyllobacteriaceae</taxon>
        <taxon>Mesorhizobium</taxon>
    </lineage>
</organism>
<dbReference type="EMBL" id="JAMYRI010000016">
    <property type="protein sequence ID" value="MER9286914.1"/>
    <property type="molecule type" value="Genomic_DNA"/>
</dbReference>
<accession>A0ACC6T4N9</accession>
<protein>
    <submittedName>
        <fullName evidence="1">Uncharacterized protein</fullName>
    </submittedName>
</protein>
<proteinExistence type="predicted"/>
<sequence>MKGTLKLYFARGEGIRDLPSGIAVRIERAVSESDGEATAWSVLVPTSPHGLSVEVDAGTYRLQAWLPSGQILQCRANVEEASETPVELRPPMSRATADTRHRLGMYRVDLSKEYDPFELQPAFTSGFDDEPMETLDICTETPSFVSWTDVHDRIVEVDGEIGHGLDVSFDAGTNALSISAGDGHDYFGSQFERWWVRVRHDRGESLGVLPLAWLAGATQSPGASVEVRFERVSNHLGVTVRDSRLDALLEYLKAGRLSAAAASVAMFSDDNTIVHAIRDKRSNPLAACAAAYVSLATADRKQIEHWRNWAPNLMNFFPWMPDGAIIRACTLMDGPVSSDTRSEILQLAKEAFNRGLPFFTVGFSHLRDIFTIFSADDAEAKQMLGRVRSMSSRCEISEAFTTLQFPRH</sequence>
<gene>
    <name evidence="1" type="ORF">NKI81_23630</name>
</gene>
<name>A0ACC6T4N9_9HYPH</name>
<comment type="caution">
    <text evidence="1">The sequence shown here is derived from an EMBL/GenBank/DDBJ whole genome shotgun (WGS) entry which is preliminary data.</text>
</comment>
<evidence type="ECO:0000313" key="1">
    <source>
        <dbReference type="EMBL" id="MER9286914.1"/>
    </source>
</evidence>
<reference evidence="1 2" key="1">
    <citation type="journal article" date="2024" name="Proc. Natl. Acad. Sci. U.S.A.">
        <title>The evolutionary genomics of adaptation to stress in wild rhizobium bacteria.</title>
        <authorList>
            <person name="Kehlet-Delgado H."/>
            <person name="Montoya A.P."/>
            <person name="Jensen K.T."/>
            <person name="Wendlandt C.E."/>
            <person name="Dexheimer C."/>
            <person name="Roberts M."/>
            <person name="Torres Martinez L."/>
            <person name="Friesen M.L."/>
            <person name="Griffitts J.S."/>
            <person name="Porter S.S."/>
        </authorList>
    </citation>
    <scope>NUCLEOTIDE SEQUENCE [LARGE SCALE GENOMIC DNA]</scope>
    <source>
        <strain evidence="1 2">M0468</strain>
    </source>
</reference>
<dbReference type="Proteomes" id="UP001480082">
    <property type="component" value="Unassembled WGS sequence"/>
</dbReference>
<evidence type="ECO:0000313" key="2">
    <source>
        <dbReference type="Proteomes" id="UP001480082"/>
    </source>
</evidence>
<keyword evidence="2" id="KW-1185">Reference proteome</keyword>